<evidence type="ECO:0000313" key="2">
    <source>
        <dbReference type="EMBL" id="KAA3483923.1"/>
    </source>
</evidence>
<dbReference type="Proteomes" id="UP000325315">
    <property type="component" value="Unassembled WGS sequence"/>
</dbReference>
<evidence type="ECO:0000256" key="1">
    <source>
        <dbReference type="SAM" id="MobiDB-lite"/>
    </source>
</evidence>
<dbReference type="AlphaFoldDB" id="A0A5B6WR63"/>
<gene>
    <name evidence="2" type="ORF">EPI10_006044</name>
</gene>
<reference evidence="3" key="1">
    <citation type="journal article" date="2019" name="Plant Biotechnol. J.">
        <title>Genome sequencing of the Australian wild diploid species Gossypium australe highlights disease resistance and delayed gland morphogenesis.</title>
        <authorList>
            <person name="Cai Y."/>
            <person name="Cai X."/>
            <person name="Wang Q."/>
            <person name="Wang P."/>
            <person name="Zhang Y."/>
            <person name="Cai C."/>
            <person name="Xu Y."/>
            <person name="Wang K."/>
            <person name="Zhou Z."/>
            <person name="Wang C."/>
            <person name="Geng S."/>
            <person name="Li B."/>
            <person name="Dong Q."/>
            <person name="Hou Y."/>
            <person name="Wang H."/>
            <person name="Ai P."/>
            <person name="Liu Z."/>
            <person name="Yi F."/>
            <person name="Sun M."/>
            <person name="An G."/>
            <person name="Cheng J."/>
            <person name="Zhang Y."/>
            <person name="Shi Q."/>
            <person name="Xie Y."/>
            <person name="Shi X."/>
            <person name="Chang Y."/>
            <person name="Huang F."/>
            <person name="Chen Y."/>
            <person name="Hong S."/>
            <person name="Mi L."/>
            <person name="Sun Q."/>
            <person name="Zhang L."/>
            <person name="Zhou B."/>
            <person name="Peng R."/>
            <person name="Zhang X."/>
            <person name="Liu F."/>
        </authorList>
    </citation>
    <scope>NUCLEOTIDE SEQUENCE [LARGE SCALE GENOMIC DNA]</scope>
    <source>
        <strain evidence="3">cv. PA1801</strain>
    </source>
</reference>
<keyword evidence="3" id="KW-1185">Reference proteome</keyword>
<accession>A0A5B6WR63</accession>
<comment type="caution">
    <text evidence="2">The sequence shown here is derived from an EMBL/GenBank/DDBJ whole genome shotgun (WGS) entry which is preliminary data.</text>
</comment>
<name>A0A5B6WR63_9ROSI</name>
<dbReference type="OrthoDB" id="851261at2759"/>
<feature type="compositionally biased region" description="Basic and acidic residues" evidence="1">
    <location>
        <begin position="102"/>
        <end position="113"/>
    </location>
</feature>
<organism evidence="2 3">
    <name type="scientific">Gossypium australe</name>
    <dbReference type="NCBI Taxonomy" id="47621"/>
    <lineage>
        <taxon>Eukaryota</taxon>
        <taxon>Viridiplantae</taxon>
        <taxon>Streptophyta</taxon>
        <taxon>Embryophyta</taxon>
        <taxon>Tracheophyta</taxon>
        <taxon>Spermatophyta</taxon>
        <taxon>Magnoliopsida</taxon>
        <taxon>eudicotyledons</taxon>
        <taxon>Gunneridae</taxon>
        <taxon>Pentapetalae</taxon>
        <taxon>rosids</taxon>
        <taxon>malvids</taxon>
        <taxon>Malvales</taxon>
        <taxon>Malvaceae</taxon>
        <taxon>Malvoideae</taxon>
        <taxon>Gossypium</taxon>
    </lineage>
</organism>
<dbReference type="EMBL" id="SMMG02000002">
    <property type="protein sequence ID" value="KAA3483923.1"/>
    <property type="molecule type" value="Genomic_DNA"/>
</dbReference>
<evidence type="ECO:0000313" key="3">
    <source>
        <dbReference type="Proteomes" id="UP000325315"/>
    </source>
</evidence>
<sequence length="127" mass="14435">MRTDVKEVHFECTNSRRTLTKLEDQMSQLMSMMGDIKRKIGMGIPSNTKDNPRREGKEHVIAIALHLGKVLSSPKTTPPKIIVSLEVENEPESKEVITLATKTEKESTKDSTRTKISFPSRLEEKQR</sequence>
<proteinExistence type="predicted"/>
<protein>
    <submittedName>
        <fullName evidence="2">Acidic leucine-rich nuclear phosphoprotein 32 family member B-like</fullName>
    </submittedName>
</protein>
<feature type="region of interest" description="Disordered" evidence="1">
    <location>
        <begin position="102"/>
        <end position="127"/>
    </location>
</feature>